<dbReference type="EMBL" id="LNTY01000006">
    <property type="protein sequence ID" value="KXF82934.1"/>
    <property type="molecule type" value="Genomic_DNA"/>
</dbReference>
<organism evidence="2 3">
    <name type="scientific">Enterovibrio coralii</name>
    <dbReference type="NCBI Taxonomy" id="294935"/>
    <lineage>
        <taxon>Bacteria</taxon>
        <taxon>Pseudomonadati</taxon>
        <taxon>Pseudomonadota</taxon>
        <taxon>Gammaproteobacteria</taxon>
        <taxon>Vibrionales</taxon>
        <taxon>Vibrionaceae</taxon>
        <taxon>Enterovibrio</taxon>
    </lineage>
</organism>
<feature type="transmembrane region" description="Helical" evidence="1">
    <location>
        <begin position="76"/>
        <end position="99"/>
    </location>
</feature>
<keyword evidence="1" id="KW-0812">Transmembrane</keyword>
<gene>
    <name evidence="2" type="ORF">ATN88_04015</name>
</gene>
<feature type="transmembrane region" description="Helical" evidence="1">
    <location>
        <begin position="53"/>
        <end position="70"/>
    </location>
</feature>
<comment type="caution">
    <text evidence="2">The sequence shown here is derived from an EMBL/GenBank/DDBJ whole genome shotgun (WGS) entry which is preliminary data.</text>
</comment>
<name>A0A135IC63_9GAMM</name>
<sequence>MELTSLQEALNNNGFNDMMKNGKVRVTFGYATLPITIEKDLSNDTLNISYPQLFQILIAMLMLVLAFISLGNASFAWAGIEFAVGIYMFVSVILTEMSAKELRQHIRQMSLPET</sequence>
<protein>
    <submittedName>
        <fullName evidence="2">Uncharacterized protein</fullName>
    </submittedName>
</protein>
<keyword evidence="3" id="KW-1185">Reference proteome</keyword>
<dbReference type="RefSeq" id="WP_067410069.1">
    <property type="nucleotide sequence ID" value="NZ_LNTY01000006.1"/>
</dbReference>
<dbReference type="OrthoDB" id="5917022at2"/>
<dbReference type="AlphaFoldDB" id="A0A135IC63"/>
<evidence type="ECO:0000313" key="2">
    <source>
        <dbReference type="EMBL" id="KXF82934.1"/>
    </source>
</evidence>
<accession>A0A135IC63</accession>
<evidence type="ECO:0000313" key="3">
    <source>
        <dbReference type="Proteomes" id="UP000070529"/>
    </source>
</evidence>
<proteinExistence type="predicted"/>
<reference evidence="2 3" key="1">
    <citation type="submission" date="2015-11" db="EMBL/GenBank/DDBJ databases">
        <title>Genomic Taxonomy of the Vibrionaceae.</title>
        <authorList>
            <person name="Gomez-Gil B."/>
            <person name="Enciso-Ibarra J."/>
        </authorList>
    </citation>
    <scope>NUCLEOTIDE SEQUENCE [LARGE SCALE GENOMIC DNA]</scope>
    <source>
        <strain evidence="2 3">CAIM 912</strain>
    </source>
</reference>
<dbReference type="Proteomes" id="UP000070529">
    <property type="component" value="Unassembled WGS sequence"/>
</dbReference>
<evidence type="ECO:0000256" key="1">
    <source>
        <dbReference type="SAM" id="Phobius"/>
    </source>
</evidence>
<keyword evidence="1" id="KW-0472">Membrane</keyword>
<keyword evidence="1" id="KW-1133">Transmembrane helix</keyword>
<dbReference type="STRING" id="294935.ATN88_04015"/>